<dbReference type="FunFam" id="3.30.565.10:FF:000003">
    <property type="entry name" value="DNA mismatch repair endonuclease MutL"/>
    <property type="match status" value="1"/>
</dbReference>
<evidence type="ECO:0000256" key="4">
    <source>
        <dbReference type="HAMAP-Rule" id="MF_00149"/>
    </source>
</evidence>
<protein>
    <recommendedName>
        <fullName evidence="4">DNA mismatch repair protein MutL</fullName>
    </recommendedName>
</protein>
<dbReference type="HAMAP" id="MF_00149">
    <property type="entry name" value="DNA_mis_repair"/>
    <property type="match status" value="1"/>
</dbReference>
<gene>
    <name evidence="4 7" type="primary">mutL</name>
    <name evidence="7" type="ORF">GH810_05080</name>
</gene>
<dbReference type="InterPro" id="IPR037198">
    <property type="entry name" value="MutL_C_sf"/>
</dbReference>
<dbReference type="SMART" id="SM01340">
    <property type="entry name" value="DNA_mis_repair"/>
    <property type="match status" value="1"/>
</dbReference>
<dbReference type="InterPro" id="IPR014721">
    <property type="entry name" value="Ribsml_uS5_D2-typ_fold_subgr"/>
</dbReference>
<organism evidence="7 8">
    <name type="scientific">Acetobacterium paludosum</name>
    <dbReference type="NCBI Taxonomy" id="52693"/>
    <lineage>
        <taxon>Bacteria</taxon>
        <taxon>Bacillati</taxon>
        <taxon>Bacillota</taxon>
        <taxon>Clostridia</taxon>
        <taxon>Eubacteriales</taxon>
        <taxon>Eubacteriaceae</taxon>
        <taxon>Acetobacterium</taxon>
    </lineage>
</organism>
<dbReference type="SUPFAM" id="SSF55874">
    <property type="entry name" value="ATPase domain of HSP90 chaperone/DNA topoisomerase II/histidine kinase"/>
    <property type="match status" value="1"/>
</dbReference>
<name>A0A923KRV4_9FIRM</name>
<dbReference type="GO" id="GO:0032300">
    <property type="term" value="C:mismatch repair complex"/>
    <property type="evidence" value="ECO:0007669"/>
    <property type="project" value="InterPro"/>
</dbReference>
<dbReference type="OrthoDB" id="9763467at2"/>
<dbReference type="InterPro" id="IPR042121">
    <property type="entry name" value="MutL_C_regsub"/>
</dbReference>
<dbReference type="PANTHER" id="PTHR10073">
    <property type="entry name" value="DNA MISMATCH REPAIR PROTEIN MLH, PMS, MUTL"/>
    <property type="match status" value="1"/>
</dbReference>
<dbReference type="Gene3D" id="3.30.1540.20">
    <property type="entry name" value="MutL, C-terminal domain, dimerisation subdomain"/>
    <property type="match status" value="1"/>
</dbReference>
<keyword evidence="7" id="KW-0378">Hydrolase</keyword>
<keyword evidence="8" id="KW-1185">Reference proteome</keyword>
<dbReference type="InterPro" id="IPR020568">
    <property type="entry name" value="Ribosomal_Su5_D2-typ_SF"/>
</dbReference>
<evidence type="ECO:0000256" key="2">
    <source>
        <dbReference type="ARBA" id="ARBA00022763"/>
    </source>
</evidence>
<dbReference type="Pfam" id="PF01119">
    <property type="entry name" value="DNA_mis_repair"/>
    <property type="match status" value="1"/>
</dbReference>
<dbReference type="Gene3D" id="3.30.1370.100">
    <property type="entry name" value="MutL, C-terminal domain, regulatory subdomain"/>
    <property type="match status" value="1"/>
</dbReference>
<dbReference type="Pfam" id="PF13589">
    <property type="entry name" value="HATPase_c_3"/>
    <property type="match status" value="1"/>
</dbReference>
<dbReference type="PANTHER" id="PTHR10073:SF12">
    <property type="entry name" value="DNA MISMATCH REPAIR PROTEIN MLH1"/>
    <property type="match status" value="1"/>
</dbReference>
<evidence type="ECO:0000259" key="5">
    <source>
        <dbReference type="SMART" id="SM00853"/>
    </source>
</evidence>
<dbReference type="GO" id="GO:0016887">
    <property type="term" value="F:ATP hydrolysis activity"/>
    <property type="evidence" value="ECO:0007669"/>
    <property type="project" value="InterPro"/>
</dbReference>
<evidence type="ECO:0000256" key="1">
    <source>
        <dbReference type="ARBA" id="ARBA00006082"/>
    </source>
</evidence>
<dbReference type="EMBL" id="WJBD01000004">
    <property type="protein sequence ID" value="MBC3887677.1"/>
    <property type="molecule type" value="Genomic_DNA"/>
</dbReference>
<comment type="function">
    <text evidence="4">This protein is involved in the repair of mismatches in DNA. It is required for dam-dependent methyl-directed DNA mismatch repair. May act as a 'molecular matchmaker', a protein that promotes the formation of a stable complex between two or more DNA-binding proteins in an ATP-dependent manner without itself being part of a final effector complex.</text>
</comment>
<comment type="caution">
    <text evidence="7">The sequence shown here is derived from an EMBL/GenBank/DDBJ whole genome shotgun (WGS) entry which is preliminary data.</text>
</comment>
<dbReference type="Proteomes" id="UP000616595">
    <property type="component" value="Unassembled WGS sequence"/>
</dbReference>
<dbReference type="SMART" id="SM00853">
    <property type="entry name" value="MutL_C"/>
    <property type="match status" value="1"/>
</dbReference>
<dbReference type="CDD" id="cd00782">
    <property type="entry name" value="MutL_Trans"/>
    <property type="match status" value="1"/>
</dbReference>
<dbReference type="SUPFAM" id="SSF118116">
    <property type="entry name" value="DNA mismatch repair protein MutL"/>
    <property type="match status" value="1"/>
</dbReference>
<dbReference type="GO" id="GO:0005524">
    <property type="term" value="F:ATP binding"/>
    <property type="evidence" value="ECO:0007669"/>
    <property type="project" value="InterPro"/>
</dbReference>
<dbReference type="GO" id="GO:0030983">
    <property type="term" value="F:mismatched DNA binding"/>
    <property type="evidence" value="ECO:0007669"/>
    <property type="project" value="InterPro"/>
</dbReference>
<dbReference type="Pfam" id="PF08676">
    <property type="entry name" value="MutL_C"/>
    <property type="match status" value="1"/>
</dbReference>
<keyword evidence="7" id="KW-0540">Nuclease</keyword>
<evidence type="ECO:0000259" key="6">
    <source>
        <dbReference type="SMART" id="SM01340"/>
    </source>
</evidence>
<dbReference type="PROSITE" id="PS00058">
    <property type="entry name" value="DNA_MISMATCH_REPAIR_1"/>
    <property type="match status" value="1"/>
</dbReference>
<feature type="domain" description="MutL C-terminal dimerisation" evidence="5">
    <location>
        <begin position="486"/>
        <end position="636"/>
    </location>
</feature>
<sequence>MKIKMLNNETINKIAAGEVIIRPVSVVKELVENAIDAGANHISVMIEAGGKNQIVIRDNGCGIAYNEIPLAFKRHATSKLTTIDDLETINSLGFRGEALSSVSAVARVQVTTRNENEEVGSFTSFEGGMLINQRVCSYNQGTEIKVWDLFYNTPARRKHMEKDKKEEGLIRNLMNKIALSHPNIAFQVKCNGRSVLDTPGSGKVIDVVNVLYGWEEGNNLIAVDYENSPMKLGGFIGNLKMMRNHREDQIFFINGRYIKNPQLAQALDEAYMGYTMKHQHPFGIIFIELPGRMLDINIHPAKTEIKILNESLICLLFKQGIRETLRGANLVVNIGDGKEQLSEKEMTQIINKIEIDKKIENSSADIIKKKTKNDQCSPDRDKMQKQTGSNFNDRMIKIEEKAQVHIAQIDPIVTNAKDVSYRLKNDSSKAAKDQEILNENELLLIEAKIDQKNSESVFEKTKAFIVRDQAPTIKKEKLPDLQKMKIVGQLFNGYILLEGIKEIYLIDQHAAHEAFLTQELAGLFERGGLIPSQGLVTPIPVKIRPKDLDGVRNALAFYKKIGYECDVFGEDSLLVRSVPVLMGEPQTVELLKSAIDENLCDTDEEYSGSDNVVSLRIKNKLISMACKAAIKGGQPLTQAEIQQLLTDLMRLDNPFTCPHGRPIITRLKEYELMKLFKRVI</sequence>
<dbReference type="InterPro" id="IPR042120">
    <property type="entry name" value="MutL_C_dimsub"/>
</dbReference>
<evidence type="ECO:0000313" key="8">
    <source>
        <dbReference type="Proteomes" id="UP000616595"/>
    </source>
</evidence>
<dbReference type="InterPro" id="IPR002099">
    <property type="entry name" value="MutL/Mlh/PMS"/>
</dbReference>
<feature type="domain" description="DNA mismatch repair protein S5" evidence="6">
    <location>
        <begin position="208"/>
        <end position="326"/>
    </location>
</feature>
<comment type="similarity">
    <text evidence="1 4">Belongs to the DNA mismatch repair MutL/HexB family.</text>
</comment>
<dbReference type="GO" id="GO:0006298">
    <property type="term" value="P:mismatch repair"/>
    <property type="evidence" value="ECO:0007669"/>
    <property type="project" value="UniProtKB-UniRule"/>
</dbReference>
<evidence type="ECO:0000313" key="7">
    <source>
        <dbReference type="EMBL" id="MBC3887677.1"/>
    </source>
</evidence>
<dbReference type="InterPro" id="IPR013507">
    <property type="entry name" value="DNA_mismatch_S5_2-like"/>
</dbReference>
<dbReference type="AlphaFoldDB" id="A0A923KRV4"/>
<dbReference type="GO" id="GO:0140664">
    <property type="term" value="F:ATP-dependent DNA damage sensor activity"/>
    <property type="evidence" value="ECO:0007669"/>
    <property type="project" value="InterPro"/>
</dbReference>
<dbReference type="CDD" id="cd16926">
    <property type="entry name" value="HATPase_MutL-MLH-PMS-like"/>
    <property type="match status" value="1"/>
</dbReference>
<dbReference type="Gene3D" id="3.30.230.10">
    <property type="match status" value="1"/>
</dbReference>
<keyword evidence="7" id="KW-0255">Endonuclease</keyword>
<evidence type="ECO:0000256" key="3">
    <source>
        <dbReference type="ARBA" id="ARBA00023204"/>
    </source>
</evidence>
<dbReference type="InterPro" id="IPR014790">
    <property type="entry name" value="MutL_C"/>
</dbReference>
<reference evidence="7" key="1">
    <citation type="submission" date="2019-10" db="EMBL/GenBank/DDBJ databases">
        <authorList>
            <person name="Ross D.E."/>
            <person name="Gulliver D."/>
        </authorList>
    </citation>
    <scope>NUCLEOTIDE SEQUENCE</scope>
    <source>
        <strain evidence="7">DER-2019</strain>
    </source>
</reference>
<dbReference type="Gene3D" id="3.30.565.10">
    <property type="entry name" value="Histidine kinase-like ATPase, C-terminal domain"/>
    <property type="match status" value="1"/>
</dbReference>
<dbReference type="InterPro" id="IPR038973">
    <property type="entry name" value="MutL/Mlh/Pms-like"/>
</dbReference>
<dbReference type="InterPro" id="IPR014762">
    <property type="entry name" value="DNA_mismatch_repair_CS"/>
</dbReference>
<dbReference type="NCBIfam" id="TIGR00585">
    <property type="entry name" value="mutl"/>
    <property type="match status" value="1"/>
</dbReference>
<accession>A0A923KRV4</accession>
<keyword evidence="3 4" id="KW-0234">DNA repair</keyword>
<dbReference type="GO" id="GO:0004519">
    <property type="term" value="F:endonuclease activity"/>
    <property type="evidence" value="ECO:0007669"/>
    <property type="project" value="UniProtKB-KW"/>
</dbReference>
<dbReference type="SUPFAM" id="SSF54211">
    <property type="entry name" value="Ribosomal protein S5 domain 2-like"/>
    <property type="match status" value="1"/>
</dbReference>
<keyword evidence="2 4" id="KW-0227">DNA damage</keyword>
<reference evidence="7" key="2">
    <citation type="submission" date="2020-10" db="EMBL/GenBank/DDBJ databases">
        <title>Comparative genomics of the Acetobacterium genus.</title>
        <authorList>
            <person name="Marshall C."/>
            <person name="May H."/>
            <person name="Norman S."/>
        </authorList>
    </citation>
    <scope>NUCLEOTIDE SEQUENCE</scope>
    <source>
        <strain evidence="7">DER-2019</strain>
    </source>
</reference>
<dbReference type="InterPro" id="IPR036890">
    <property type="entry name" value="HATPase_C_sf"/>
</dbReference>
<dbReference type="InterPro" id="IPR020667">
    <property type="entry name" value="DNA_mismatch_repair_MutL"/>
</dbReference>
<proteinExistence type="inferred from homology"/>